<dbReference type="PANTHER" id="PTHR46401:SF2">
    <property type="entry name" value="GLYCOSYLTRANSFERASE WBBK-RELATED"/>
    <property type="match status" value="1"/>
</dbReference>
<proteinExistence type="predicted"/>
<dbReference type="InterPro" id="IPR028098">
    <property type="entry name" value="Glyco_trans_4-like_N"/>
</dbReference>
<evidence type="ECO:0000256" key="1">
    <source>
        <dbReference type="ARBA" id="ARBA00022679"/>
    </source>
</evidence>
<evidence type="ECO:0000259" key="3">
    <source>
        <dbReference type="Pfam" id="PF13439"/>
    </source>
</evidence>
<dbReference type="CDD" id="cd03809">
    <property type="entry name" value="GT4_MtfB-like"/>
    <property type="match status" value="1"/>
</dbReference>
<evidence type="ECO:0000259" key="2">
    <source>
        <dbReference type="Pfam" id="PF00534"/>
    </source>
</evidence>
<evidence type="ECO:0000313" key="5">
    <source>
        <dbReference type="Proteomes" id="UP001162741"/>
    </source>
</evidence>
<dbReference type="Pfam" id="PF13439">
    <property type="entry name" value="Glyco_transf_4"/>
    <property type="match status" value="1"/>
</dbReference>
<gene>
    <name evidence="4" type="ORF">MKQ68_20260</name>
</gene>
<dbReference type="Gene3D" id="3.40.50.2000">
    <property type="entry name" value="Glycogen Phosphorylase B"/>
    <property type="match status" value="2"/>
</dbReference>
<evidence type="ECO:0000313" key="4">
    <source>
        <dbReference type="EMBL" id="UYQ92420.1"/>
    </source>
</evidence>
<reference evidence="4" key="1">
    <citation type="submission" date="2022-10" db="EMBL/GenBank/DDBJ databases">
        <title>Chitinophaga sp. nov., isolated from soil.</title>
        <authorList>
            <person name="Jeon C.O."/>
        </authorList>
    </citation>
    <scope>NUCLEOTIDE SEQUENCE</scope>
    <source>
        <strain evidence="4">R8</strain>
    </source>
</reference>
<keyword evidence="5" id="KW-1185">Reference proteome</keyword>
<feature type="domain" description="Glycosyltransferase subfamily 4-like N-terminal" evidence="3">
    <location>
        <begin position="102"/>
        <end position="184"/>
    </location>
</feature>
<organism evidence="4 5">
    <name type="scientific">Chitinophaga horti</name>
    <dbReference type="NCBI Taxonomy" id="2920382"/>
    <lineage>
        <taxon>Bacteria</taxon>
        <taxon>Pseudomonadati</taxon>
        <taxon>Bacteroidota</taxon>
        <taxon>Chitinophagia</taxon>
        <taxon>Chitinophagales</taxon>
        <taxon>Chitinophagaceae</taxon>
        <taxon>Chitinophaga</taxon>
    </lineage>
</organism>
<dbReference type="EMBL" id="CP107006">
    <property type="protein sequence ID" value="UYQ92420.1"/>
    <property type="molecule type" value="Genomic_DNA"/>
</dbReference>
<feature type="domain" description="Glycosyl transferase family 1" evidence="2">
    <location>
        <begin position="198"/>
        <end position="343"/>
    </location>
</feature>
<keyword evidence="1" id="KW-0808">Transferase</keyword>
<accession>A0ABY6IYG3</accession>
<sequence>MTLYINLLNFSSRQIAGAGYFMKRLFEQINYEERLFPKFDEVHIFCNDQLDVRTVFSIPDDKRIILRPVKKMNSFLMRILYEQLVMPFLFVGKKGSYYAPTPVMPLLAVVIGRKVKYVCTVHDMIPFFIREKYGRLRGIYVRAISKWASRLSDMVITVSEHSKKDILFLTGIPSKKVKVVYNFLPATRFQAEQSCLPTLVTICTIEPGKNLENSMKGFKRLIEKYNLPHFRYIIIGKKGWNYDGIFAAAEKLSMNDKIVFTDYLPDPEKERFIKECSGIVYLSKYEGFGIPPLEGMYFSKPSIVANSSSLPEVVGQAGVICENVDSPDAIADGMYELITNRERYIAHIPDQLSKFSPLEQEIKFVDVLTVNNL</sequence>
<dbReference type="PANTHER" id="PTHR46401">
    <property type="entry name" value="GLYCOSYLTRANSFERASE WBBK-RELATED"/>
    <property type="match status" value="1"/>
</dbReference>
<dbReference type="Proteomes" id="UP001162741">
    <property type="component" value="Chromosome"/>
</dbReference>
<dbReference type="InterPro" id="IPR001296">
    <property type="entry name" value="Glyco_trans_1"/>
</dbReference>
<name>A0ABY6IYG3_9BACT</name>
<dbReference type="Pfam" id="PF00534">
    <property type="entry name" value="Glycos_transf_1"/>
    <property type="match status" value="1"/>
</dbReference>
<protein>
    <submittedName>
        <fullName evidence="4">Glycosyltransferase family 4 protein</fullName>
    </submittedName>
</protein>
<dbReference type="SUPFAM" id="SSF53756">
    <property type="entry name" value="UDP-Glycosyltransferase/glycogen phosphorylase"/>
    <property type="match status" value="1"/>
</dbReference>
<dbReference type="RefSeq" id="WP_264280687.1">
    <property type="nucleotide sequence ID" value="NZ_CP107006.1"/>
</dbReference>